<evidence type="ECO:0000256" key="1">
    <source>
        <dbReference type="ARBA" id="ARBA00004236"/>
    </source>
</evidence>
<sequence>HEISLVLEPNSGAVLQIIKRIQIGVEFQRLPDIVDFSNISEATVPVFWAEERADVDDKYVSDLRSRLVSPMEILKILKPAAIGLFSFLFFLGIVLTVYKTKSEENKLIPYGIDY</sequence>
<dbReference type="Proteomes" id="UP000708208">
    <property type="component" value="Unassembled WGS sequence"/>
</dbReference>
<comment type="similarity">
    <text evidence="2">Belongs to the CD36 family.</text>
</comment>
<evidence type="ECO:0000256" key="7">
    <source>
        <dbReference type="ARBA" id="ARBA00023180"/>
    </source>
</evidence>
<organism evidence="9 10">
    <name type="scientific">Allacma fusca</name>
    <dbReference type="NCBI Taxonomy" id="39272"/>
    <lineage>
        <taxon>Eukaryota</taxon>
        <taxon>Metazoa</taxon>
        <taxon>Ecdysozoa</taxon>
        <taxon>Arthropoda</taxon>
        <taxon>Hexapoda</taxon>
        <taxon>Collembola</taxon>
        <taxon>Symphypleona</taxon>
        <taxon>Sminthuridae</taxon>
        <taxon>Allacma</taxon>
    </lineage>
</organism>
<dbReference type="InterPro" id="IPR002159">
    <property type="entry name" value="CD36_fam"/>
</dbReference>
<dbReference type="Pfam" id="PF01130">
    <property type="entry name" value="CD36"/>
    <property type="match status" value="1"/>
</dbReference>
<evidence type="ECO:0000313" key="10">
    <source>
        <dbReference type="Proteomes" id="UP000708208"/>
    </source>
</evidence>
<dbReference type="GO" id="GO:0005886">
    <property type="term" value="C:plasma membrane"/>
    <property type="evidence" value="ECO:0007669"/>
    <property type="project" value="UniProtKB-SubCell"/>
</dbReference>
<name>A0A8J2KC71_9HEXA</name>
<evidence type="ECO:0000256" key="8">
    <source>
        <dbReference type="SAM" id="Phobius"/>
    </source>
</evidence>
<protein>
    <submittedName>
        <fullName evidence="9">Uncharacterized protein</fullName>
    </submittedName>
</protein>
<evidence type="ECO:0000256" key="3">
    <source>
        <dbReference type="ARBA" id="ARBA00022475"/>
    </source>
</evidence>
<dbReference type="GO" id="GO:0005737">
    <property type="term" value="C:cytoplasm"/>
    <property type="evidence" value="ECO:0007669"/>
    <property type="project" value="TreeGrafter"/>
</dbReference>
<gene>
    <name evidence="9" type="ORF">AFUS01_LOCUS21953</name>
</gene>
<dbReference type="OrthoDB" id="195015at2759"/>
<dbReference type="PANTHER" id="PTHR11923:SF51">
    <property type="entry name" value="LYSOSOME MEMBRANE PROTEIN 2"/>
    <property type="match status" value="1"/>
</dbReference>
<keyword evidence="7" id="KW-0325">Glycoprotein</keyword>
<feature type="transmembrane region" description="Helical" evidence="8">
    <location>
        <begin position="76"/>
        <end position="98"/>
    </location>
</feature>
<keyword evidence="4 8" id="KW-0812">Transmembrane</keyword>
<evidence type="ECO:0000313" key="9">
    <source>
        <dbReference type="EMBL" id="CAG7733513.1"/>
    </source>
</evidence>
<proteinExistence type="inferred from homology"/>
<dbReference type="PANTHER" id="PTHR11923">
    <property type="entry name" value="SCAVENGER RECEPTOR CLASS B TYPE-1 SR-B1"/>
    <property type="match status" value="1"/>
</dbReference>
<comment type="caution">
    <text evidence="9">The sequence shown here is derived from an EMBL/GenBank/DDBJ whole genome shotgun (WGS) entry which is preliminary data.</text>
</comment>
<dbReference type="AlphaFoldDB" id="A0A8J2KC71"/>
<evidence type="ECO:0000256" key="6">
    <source>
        <dbReference type="ARBA" id="ARBA00023136"/>
    </source>
</evidence>
<accession>A0A8J2KC71</accession>
<keyword evidence="6 8" id="KW-0472">Membrane</keyword>
<keyword evidence="3" id="KW-1003">Cell membrane</keyword>
<keyword evidence="5 8" id="KW-1133">Transmembrane helix</keyword>
<dbReference type="GO" id="GO:0005044">
    <property type="term" value="F:scavenger receptor activity"/>
    <property type="evidence" value="ECO:0007669"/>
    <property type="project" value="TreeGrafter"/>
</dbReference>
<evidence type="ECO:0000256" key="2">
    <source>
        <dbReference type="ARBA" id="ARBA00010532"/>
    </source>
</evidence>
<evidence type="ECO:0000256" key="5">
    <source>
        <dbReference type="ARBA" id="ARBA00022989"/>
    </source>
</evidence>
<feature type="non-terminal residue" evidence="9">
    <location>
        <position position="1"/>
    </location>
</feature>
<comment type="subcellular location">
    <subcellularLocation>
        <location evidence="1">Cell membrane</location>
    </subcellularLocation>
</comment>
<evidence type="ECO:0000256" key="4">
    <source>
        <dbReference type="ARBA" id="ARBA00022692"/>
    </source>
</evidence>
<dbReference type="EMBL" id="CAJVCH010250135">
    <property type="protein sequence ID" value="CAG7733513.1"/>
    <property type="molecule type" value="Genomic_DNA"/>
</dbReference>
<keyword evidence="10" id="KW-1185">Reference proteome</keyword>
<reference evidence="9" key="1">
    <citation type="submission" date="2021-06" db="EMBL/GenBank/DDBJ databases">
        <authorList>
            <person name="Hodson N. C."/>
            <person name="Mongue J. A."/>
            <person name="Jaron S. K."/>
        </authorList>
    </citation>
    <scope>NUCLEOTIDE SEQUENCE</scope>
</reference>